<protein>
    <recommendedName>
        <fullName evidence="4">Oxidation resistance protein 1</fullName>
    </recommendedName>
</protein>
<feature type="region of interest" description="Disordered" evidence="5">
    <location>
        <begin position="427"/>
        <end position="454"/>
    </location>
</feature>
<dbReference type="PANTHER" id="PTHR23354:SF62">
    <property type="entry name" value="MUSTARD, ISOFORM V"/>
    <property type="match status" value="1"/>
</dbReference>
<dbReference type="InterPro" id="IPR046509">
    <property type="entry name" value="DUF6687"/>
</dbReference>
<dbReference type="AlphaFoldDB" id="A0A7S3R9M5"/>
<dbReference type="InterPro" id="IPR006571">
    <property type="entry name" value="TLDc_dom"/>
</dbReference>
<dbReference type="Pfam" id="PF20392">
    <property type="entry name" value="DUF6687"/>
    <property type="match status" value="2"/>
</dbReference>
<feature type="transmembrane region" description="Helical" evidence="6">
    <location>
        <begin position="20"/>
        <end position="39"/>
    </location>
</feature>
<keyword evidence="6" id="KW-0812">Transmembrane</keyword>
<gene>
    <name evidence="8" type="ORF">DTER00134_LOCUS21300</name>
</gene>
<dbReference type="PROSITE" id="PS51886">
    <property type="entry name" value="TLDC"/>
    <property type="match status" value="1"/>
</dbReference>
<keyword evidence="6" id="KW-0472">Membrane</keyword>
<comment type="subcellular location">
    <subcellularLocation>
        <location evidence="1">Mitochondrion</location>
    </subcellularLocation>
</comment>
<evidence type="ECO:0000259" key="7">
    <source>
        <dbReference type="PROSITE" id="PS51886"/>
    </source>
</evidence>
<feature type="domain" description="TLDc" evidence="7">
    <location>
        <begin position="630"/>
        <end position="797"/>
    </location>
</feature>
<dbReference type="PANTHER" id="PTHR23354">
    <property type="entry name" value="NUCLEOLAR PROTEIN 7/ESTROGEN RECEPTOR COACTIVATOR-RELATED"/>
    <property type="match status" value="1"/>
</dbReference>
<organism evidence="8">
    <name type="scientific">Dunaliella tertiolecta</name>
    <name type="common">Green alga</name>
    <dbReference type="NCBI Taxonomy" id="3047"/>
    <lineage>
        <taxon>Eukaryota</taxon>
        <taxon>Viridiplantae</taxon>
        <taxon>Chlorophyta</taxon>
        <taxon>core chlorophytes</taxon>
        <taxon>Chlorophyceae</taxon>
        <taxon>CS clade</taxon>
        <taxon>Chlamydomonadales</taxon>
        <taxon>Dunaliellaceae</taxon>
        <taxon>Dunaliella</taxon>
    </lineage>
</organism>
<reference evidence="8" key="1">
    <citation type="submission" date="2021-01" db="EMBL/GenBank/DDBJ databases">
        <authorList>
            <person name="Corre E."/>
            <person name="Pelletier E."/>
            <person name="Niang G."/>
            <person name="Scheremetjew M."/>
            <person name="Finn R."/>
            <person name="Kale V."/>
            <person name="Holt S."/>
            <person name="Cochrane G."/>
            <person name="Meng A."/>
            <person name="Brown T."/>
            <person name="Cohen L."/>
        </authorList>
    </citation>
    <scope>NUCLEOTIDE SEQUENCE</scope>
    <source>
        <strain evidence="8">CCMP1320</strain>
    </source>
</reference>
<evidence type="ECO:0000256" key="3">
    <source>
        <dbReference type="ARBA" id="ARBA00023128"/>
    </source>
</evidence>
<evidence type="ECO:0000313" key="8">
    <source>
        <dbReference type="EMBL" id="CAE0506227.1"/>
    </source>
</evidence>
<keyword evidence="6" id="KW-1133">Transmembrane helix</keyword>
<evidence type="ECO:0000256" key="6">
    <source>
        <dbReference type="SAM" id="Phobius"/>
    </source>
</evidence>
<sequence>MRQSIWTVQEPLTGHFNVQPVIVLLGLAALVLLLLYKMIDTLQLRMKPRTVFTYIPLSEATKKAEGTVVLVDCSAIGNHPTLTHHKSNCNPKKRAGKATTQDTSTGIVLDSIKAGFFFGGDAYRHCQCPAVSTNHFDIDSFLSVWAYCNRPLALANESVLRHMARIADFREGFLTPELVHEFGHLDGITNIRDCYTALKLCCVINTLEKQLFSAPYASKDCDAKMAYFLDVFSSALTNPESHWQDWQDEYKQVTSGFDQLLLSPDCSVQLIKKLGFAVIQCPEPLHYYSLFSHTLGADVVLTMYDKNRYELECKYTQYIQLQSRPVWPRLDMAPLVQVLNVLELGARGPLKADNVGVGPVKGMAKSVRSLSSGGPLSTAAVEAARDADAAAAAAAAREEQGAAGMASSAAITAGTDVFASKAVAGSADSSGGMMGSGDGRAAGAGNNSNKEGEDVSEVAWVADRMTDTGPILRLEPKHAVRSGRSMLTKAQRYGHPCDRPFLSSSIPPPVMLAVVQSFLEFGLKGTHPKQGGWSWEELHAINDTLPMHTWVQTVLDQAASGAFSLPPTVTTAVSGTGSSNFLSPPLSPRMPSGPESHAIPLEPPMPIPQGLVPHMQGGPSSIVSSEDVAALVCGGALPARHAPIGGASRPWRLTYCTRQHGISLATLYRRAANVSPTLLFIKDTGGGVFGAYCSEPWRVGPRFYGSGETCVFQLYPRRVLYPWQRLAAQDGRHIQGNNSYFQFGTHSGLGVGGAGHFAIWVDNDLFEGSSADCATFGSPPLSSSPDFHVHSLELWAL</sequence>
<evidence type="ECO:0000256" key="4">
    <source>
        <dbReference type="ARBA" id="ARBA00040604"/>
    </source>
</evidence>
<dbReference type="EMBL" id="HBIP01034904">
    <property type="protein sequence ID" value="CAE0506227.1"/>
    <property type="molecule type" value="Transcribed_RNA"/>
</dbReference>
<evidence type="ECO:0000256" key="5">
    <source>
        <dbReference type="SAM" id="MobiDB-lite"/>
    </source>
</evidence>
<feature type="compositionally biased region" description="Gly residues" evidence="5">
    <location>
        <begin position="432"/>
        <end position="442"/>
    </location>
</feature>
<accession>A0A7S3R9M5</accession>
<evidence type="ECO:0000256" key="2">
    <source>
        <dbReference type="ARBA" id="ARBA00009540"/>
    </source>
</evidence>
<comment type="similarity">
    <text evidence="2">Belongs to the OXR1 family.</text>
</comment>
<proteinExistence type="inferred from homology"/>
<evidence type="ECO:0000256" key="1">
    <source>
        <dbReference type="ARBA" id="ARBA00004173"/>
    </source>
</evidence>
<dbReference type="SMART" id="SM00584">
    <property type="entry name" value="TLDc"/>
    <property type="match status" value="1"/>
</dbReference>
<name>A0A7S3R9M5_DUNTE</name>
<dbReference type="Pfam" id="PF07534">
    <property type="entry name" value="TLD"/>
    <property type="match status" value="1"/>
</dbReference>
<dbReference type="GO" id="GO:0005739">
    <property type="term" value="C:mitochondrion"/>
    <property type="evidence" value="ECO:0007669"/>
    <property type="project" value="UniProtKB-SubCell"/>
</dbReference>
<keyword evidence="3" id="KW-0496">Mitochondrion</keyword>